<evidence type="ECO:0000313" key="2">
    <source>
        <dbReference type="EMBL" id="RKT45298.1"/>
    </source>
</evidence>
<feature type="signal peptide" evidence="1">
    <location>
        <begin position="1"/>
        <end position="29"/>
    </location>
</feature>
<proteinExistence type="predicted"/>
<evidence type="ECO:0000256" key="1">
    <source>
        <dbReference type="SAM" id="SignalP"/>
    </source>
</evidence>
<keyword evidence="3" id="KW-1185">Reference proteome</keyword>
<keyword evidence="1" id="KW-0732">Signal</keyword>
<comment type="caution">
    <text evidence="2">The sequence shown here is derived from an EMBL/GenBank/DDBJ whole genome shotgun (WGS) entry which is preliminary data.</text>
</comment>
<dbReference type="Proteomes" id="UP000274556">
    <property type="component" value="Unassembled WGS sequence"/>
</dbReference>
<sequence>MKMFGIDVLNRRFNSVLPVAMLTAMSAGAALATTVGNMPARPLDAFLSGLDAQCTASAQFDAFLRALREHEGEVYRLTPAAAKAVLDAPIRSAIGDIRIVEETGEYQLIEVDVTGTWREVPVESIQFWLGKSNGIAGTAVIFSPPSEPALKVFQTRIETSATQMADDPDNDIEASTGLKVEDGRAQMWCDWST</sequence>
<dbReference type="EMBL" id="RBXL01000001">
    <property type="protein sequence ID" value="RKT45298.1"/>
    <property type="molecule type" value="Genomic_DNA"/>
</dbReference>
<feature type="chain" id="PRO_5019823304" evidence="1">
    <location>
        <begin position="30"/>
        <end position="193"/>
    </location>
</feature>
<organism evidence="2 3">
    <name type="scientific">Thiocapsa rosea</name>
    <dbReference type="NCBI Taxonomy" id="69360"/>
    <lineage>
        <taxon>Bacteria</taxon>
        <taxon>Pseudomonadati</taxon>
        <taxon>Pseudomonadota</taxon>
        <taxon>Gammaproteobacteria</taxon>
        <taxon>Chromatiales</taxon>
        <taxon>Chromatiaceae</taxon>
        <taxon>Thiocapsa</taxon>
    </lineage>
</organism>
<gene>
    <name evidence="2" type="ORF">BDD21_2734</name>
</gene>
<name>A0A495VBU8_9GAMM</name>
<accession>A0A495VBU8</accession>
<reference evidence="2 3" key="1">
    <citation type="submission" date="2018-10" db="EMBL/GenBank/DDBJ databases">
        <title>Genomic Encyclopedia of Archaeal and Bacterial Type Strains, Phase II (KMG-II): from individual species to whole genera.</title>
        <authorList>
            <person name="Goeker M."/>
        </authorList>
    </citation>
    <scope>NUCLEOTIDE SEQUENCE [LARGE SCALE GENOMIC DNA]</scope>
    <source>
        <strain evidence="2 3">DSM 235</strain>
    </source>
</reference>
<evidence type="ECO:0000313" key="3">
    <source>
        <dbReference type="Proteomes" id="UP000274556"/>
    </source>
</evidence>
<protein>
    <submittedName>
        <fullName evidence="2">Uncharacterized protein</fullName>
    </submittedName>
</protein>
<dbReference type="AlphaFoldDB" id="A0A495VBU8"/>